<evidence type="ECO:0000313" key="3">
    <source>
        <dbReference type="EMBL" id="KMZ88190.1"/>
    </source>
</evidence>
<proteinExistence type="predicted"/>
<sequence>MGKFKRLFRHTRQEKQQHRFLISVDCVELKNDSNIQVAYELERNSRVITSREQAQLRNGRAHFKNPLVVDLTLYCKKNKQFGKKTYSFVFYEISRNEAVVVGKTQIDFSQFVPTSRELCNVAFVCYASLAILKGSLNCGTAHLTVRCGTMGGGAHDITAELVEIGEQFHPTRSCSLPQSGRTNGDSEDDSHGGVSGSMDESILSSEETNGGNTWADSSTNSEEAHNWSGNGHKYDRPVCSRDNTIAALKRSINSSLQKLARLNGPRWAHCAHGAGETAATNATDATVQVKPSRGAPGTHTSGEKKATLSGTPPRRGKNKKDANHPTLEVQSVIRNMEKAIKNGEVIRSMNRSLFQQSGEEGVTEGGNTQRSTQVETRRYDAVSKLKERPNGNGVNSTGGEAECRSRAEQNGQSSHPSNYNMGFVTEKKNCQDGGLSKTNWSLGSNLAHLSGERDNHFEPSMVALRQLLLIREQSAHEWDGYHHVGSYATPLRPPHDGCTVSRTREEVYTKGLPCWGGRNCNNAALNGVHASDHISTHFASRQLPIGAPTNGECPHSYAMREDENFLLRSVNGRGPKGGEMENLLTPLGGGFSQAVDHTWRGVTKEGIHTRGTNLGGDFALNVVPNRLQGEQFASQHGYLFKKNLSEEGATPPHGDHPDVHSNERTNAHSKIKKISSEENKSTNELVTIRKLVEEMQNVQLVIKELAGTSVGGGHRGGASNHGDPNATEEAHSEGKNTTPLCAPSPHGEPNKESATHDGNASVHCLSRGDAEKYEEKIANLVQELMNTKLLLAQSETKREEEINEMKRRCGS</sequence>
<feature type="compositionally biased region" description="Basic and acidic residues" evidence="1">
    <location>
        <begin position="653"/>
        <end position="666"/>
    </location>
</feature>
<feature type="region of interest" description="Disordered" evidence="1">
    <location>
        <begin position="279"/>
        <end position="326"/>
    </location>
</feature>
<evidence type="ECO:0000259" key="2">
    <source>
        <dbReference type="PROSITE" id="PS51840"/>
    </source>
</evidence>
<dbReference type="Pfam" id="PF10358">
    <property type="entry name" value="NT-C2"/>
    <property type="match status" value="1"/>
</dbReference>
<reference evidence="3 4" key="1">
    <citation type="submission" date="2011-08" db="EMBL/GenBank/DDBJ databases">
        <title>The Genome Sequence of Plasmodium vivax Brazil I.</title>
        <authorList>
            <consortium name="The Broad Institute Genome Sequencing Platform"/>
            <consortium name="The Broad Institute Genome Sequencing Center for Infectious Disease"/>
            <person name="Neafsey D."/>
            <person name="Carlton J."/>
            <person name="Barnwell J."/>
            <person name="Collins W."/>
            <person name="Escalante A."/>
            <person name="Mullikin J."/>
            <person name="Saul A."/>
            <person name="Guigo R."/>
            <person name="Camara F."/>
            <person name="Young S.K."/>
            <person name="Zeng Q."/>
            <person name="Gargeya S."/>
            <person name="Fitzgerald M."/>
            <person name="Haas B."/>
            <person name="Abouelleil A."/>
            <person name="Alvarado L."/>
            <person name="Arachchi H.M."/>
            <person name="Berlin A."/>
            <person name="Brown A."/>
            <person name="Chapman S.B."/>
            <person name="Chen Z."/>
            <person name="Dunbar C."/>
            <person name="Freedman E."/>
            <person name="Gearin G."/>
            <person name="Gellesch M."/>
            <person name="Goldberg J."/>
            <person name="Griggs A."/>
            <person name="Gujja S."/>
            <person name="Heiman D."/>
            <person name="Howarth C."/>
            <person name="Larson L."/>
            <person name="Lui A."/>
            <person name="MacDonald P.J.P."/>
            <person name="Montmayeur A."/>
            <person name="Murphy C."/>
            <person name="Neiman D."/>
            <person name="Pearson M."/>
            <person name="Priest M."/>
            <person name="Roberts A."/>
            <person name="Saif S."/>
            <person name="Shea T."/>
            <person name="Shenoy N."/>
            <person name="Sisk P."/>
            <person name="Stolte C."/>
            <person name="Sykes S."/>
            <person name="Wortman J."/>
            <person name="Nusbaum C."/>
            <person name="Birren B."/>
        </authorList>
    </citation>
    <scope>NUCLEOTIDE SEQUENCE [LARGE SCALE GENOMIC DNA]</scope>
    <source>
        <strain evidence="3 4">Brazil I</strain>
    </source>
</reference>
<feature type="compositionally biased region" description="Polar residues" evidence="1">
    <location>
        <begin position="171"/>
        <end position="183"/>
    </location>
</feature>
<feature type="compositionally biased region" description="Polar residues" evidence="1">
    <location>
        <begin position="202"/>
        <end position="221"/>
    </location>
</feature>
<dbReference type="EMBL" id="KQ234770">
    <property type="protein sequence ID" value="KMZ88190.1"/>
    <property type="molecule type" value="Genomic_DNA"/>
</dbReference>
<feature type="compositionally biased region" description="Polar residues" evidence="1">
    <location>
        <begin position="408"/>
        <end position="419"/>
    </location>
</feature>
<accession>A0A0J9SYJ0</accession>
<feature type="compositionally biased region" description="Basic and acidic residues" evidence="1">
    <location>
        <begin position="375"/>
        <end position="389"/>
    </location>
</feature>
<name>A0A0J9SYJ0_PLAV1</name>
<feature type="region of interest" description="Disordered" evidence="1">
    <location>
        <begin position="356"/>
        <end position="419"/>
    </location>
</feature>
<dbReference type="AlphaFoldDB" id="A0A0J9SYJ0"/>
<feature type="region of interest" description="Disordered" evidence="1">
    <location>
        <begin position="708"/>
        <end position="761"/>
    </location>
</feature>
<evidence type="ECO:0000256" key="1">
    <source>
        <dbReference type="SAM" id="MobiDB-lite"/>
    </source>
</evidence>
<feature type="region of interest" description="Disordered" evidence="1">
    <location>
        <begin position="171"/>
        <end position="237"/>
    </location>
</feature>
<protein>
    <recommendedName>
        <fullName evidence="2">C2 NT-type domain-containing protein</fullName>
    </recommendedName>
</protein>
<dbReference type="Proteomes" id="UP000053327">
    <property type="component" value="Unassembled WGS sequence"/>
</dbReference>
<gene>
    <name evidence="3" type="ORF">PVBG_02651</name>
</gene>
<organism evidence="3 4">
    <name type="scientific">Plasmodium vivax (strain Brazil I)</name>
    <dbReference type="NCBI Taxonomy" id="1033975"/>
    <lineage>
        <taxon>Eukaryota</taxon>
        <taxon>Sar</taxon>
        <taxon>Alveolata</taxon>
        <taxon>Apicomplexa</taxon>
        <taxon>Aconoidasida</taxon>
        <taxon>Haemosporida</taxon>
        <taxon>Plasmodiidae</taxon>
        <taxon>Plasmodium</taxon>
        <taxon>Plasmodium (Plasmodium)</taxon>
    </lineage>
</organism>
<feature type="compositionally biased region" description="Polar residues" evidence="1">
    <location>
        <begin position="365"/>
        <end position="374"/>
    </location>
</feature>
<feature type="domain" description="C2 NT-type" evidence="2">
    <location>
        <begin position="8"/>
        <end position="149"/>
    </location>
</feature>
<feature type="region of interest" description="Disordered" evidence="1">
    <location>
        <begin position="645"/>
        <end position="678"/>
    </location>
</feature>
<dbReference type="OrthoDB" id="387147at2759"/>
<evidence type="ECO:0000313" key="4">
    <source>
        <dbReference type="Proteomes" id="UP000053327"/>
    </source>
</evidence>
<dbReference type="InterPro" id="IPR019448">
    <property type="entry name" value="NT-C2"/>
</dbReference>
<dbReference type="PROSITE" id="PS51840">
    <property type="entry name" value="C2_NT"/>
    <property type="match status" value="1"/>
</dbReference>